<sequence>MRKQIIPVLTILLVVAFSSSAFAHFGMLIPENSIISPKKKNAELQLSFSHPFELIGMNLVKPQKFSVFYEGKETNLLPTLKENKVMDHDSFKTEYKFKRPGMYTFFMEPTPYPEPAEDNYIIHYTKTVVSAFDEGEDWNKPLGVKTEIVPLTRPWGNYAGNVFQGIVLLDGKPAPFTRVEVEFYNKDAKLEAPYECMVTQEVLCDENGVFTFACPKAGWWGFAGLNDADYKIKGKDVELGAVLWIEMLPFKNK</sequence>
<keyword evidence="1" id="KW-0732">Signal</keyword>
<dbReference type="EMBL" id="CP001649">
    <property type="protein sequence ID" value="ACS79944.1"/>
    <property type="molecule type" value="Genomic_DNA"/>
</dbReference>
<dbReference type="KEGG" id="dsa:Desal_1883"/>
<evidence type="ECO:0000313" key="2">
    <source>
        <dbReference type="EMBL" id="ACS79944.1"/>
    </source>
</evidence>
<dbReference type="InterPro" id="IPR019613">
    <property type="entry name" value="DUF4198"/>
</dbReference>
<protein>
    <recommendedName>
        <fullName evidence="4">Cobalt/nickel transport protein</fullName>
    </recommendedName>
</protein>
<feature type="signal peptide" evidence="1">
    <location>
        <begin position="1"/>
        <end position="23"/>
    </location>
</feature>
<dbReference type="Proteomes" id="UP000002601">
    <property type="component" value="Chromosome"/>
</dbReference>
<dbReference type="STRING" id="526222.Desal_1883"/>
<evidence type="ECO:0000313" key="3">
    <source>
        <dbReference type="Proteomes" id="UP000002601"/>
    </source>
</evidence>
<dbReference type="eggNOG" id="COG5266">
    <property type="taxonomic scope" value="Bacteria"/>
</dbReference>
<proteinExistence type="predicted"/>
<reference evidence="2 3" key="1">
    <citation type="submission" date="2009-06" db="EMBL/GenBank/DDBJ databases">
        <title>Complete sequence of Desulfovibrio salexigens DSM 2638.</title>
        <authorList>
            <consortium name="US DOE Joint Genome Institute"/>
            <person name="Lucas S."/>
            <person name="Copeland A."/>
            <person name="Lapidus A."/>
            <person name="Glavina del Rio T."/>
            <person name="Tice H."/>
            <person name="Bruce D."/>
            <person name="Goodwin L."/>
            <person name="Pitluck S."/>
            <person name="Munk A.C."/>
            <person name="Brettin T."/>
            <person name="Detter J.C."/>
            <person name="Han C."/>
            <person name="Tapia R."/>
            <person name="Larimer F."/>
            <person name="Land M."/>
            <person name="Hauser L."/>
            <person name="Kyrpides N."/>
            <person name="Anderson I."/>
            <person name="Wall J.D."/>
            <person name="Arkin A.P."/>
            <person name="Dehal P."/>
            <person name="Chivian D."/>
            <person name="Giles B."/>
            <person name="Hazen T.C."/>
        </authorList>
    </citation>
    <scope>NUCLEOTIDE SEQUENCE [LARGE SCALE GENOMIC DNA]</scope>
    <source>
        <strain evidence="3">ATCC 14822 / DSM 2638 / NCIMB 8403 / VKM B-1763</strain>
    </source>
</reference>
<evidence type="ECO:0000256" key="1">
    <source>
        <dbReference type="SAM" id="SignalP"/>
    </source>
</evidence>
<dbReference type="AlphaFoldDB" id="C6BUD5"/>
<dbReference type="RefSeq" id="WP_015851760.1">
    <property type="nucleotide sequence ID" value="NC_012881.1"/>
</dbReference>
<name>C6BUD5_MARSD</name>
<accession>C6BUD5</accession>
<gene>
    <name evidence="2" type="ordered locus">Desal_1883</name>
</gene>
<evidence type="ECO:0008006" key="4">
    <source>
        <dbReference type="Google" id="ProtNLM"/>
    </source>
</evidence>
<feature type="chain" id="PRO_5002961279" description="Cobalt/nickel transport protein" evidence="1">
    <location>
        <begin position="24"/>
        <end position="253"/>
    </location>
</feature>
<organism evidence="2 3">
    <name type="scientific">Maridesulfovibrio salexigens (strain ATCC 14822 / DSM 2638 / NCIMB 8403 / VKM B-1763)</name>
    <name type="common">Desulfovibrio salexigens</name>
    <dbReference type="NCBI Taxonomy" id="526222"/>
    <lineage>
        <taxon>Bacteria</taxon>
        <taxon>Pseudomonadati</taxon>
        <taxon>Thermodesulfobacteriota</taxon>
        <taxon>Desulfovibrionia</taxon>
        <taxon>Desulfovibrionales</taxon>
        <taxon>Desulfovibrionaceae</taxon>
        <taxon>Maridesulfovibrio</taxon>
    </lineage>
</organism>
<dbReference type="Pfam" id="PF10670">
    <property type="entry name" value="DUF4198"/>
    <property type="match status" value="1"/>
</dbReference>
<dbReference type="HOGENOM" id="CLU_058596_1_1_7"/>
<dbReference type="OrthoDB" id="9780723at2"/>
<keyword evidence="3" id="KW-1185">Reference proteome</keyword>